<name>A0ACB8LV38_CITSI</name>
<accession>A0ACB8LV38</accession>
<comment type="caution">
    <text evidence="1">The sequence shown here is derived from an EMBL/GenBank/DDBJ whole genome shotgun (WGS) entry which is preliminary data.</text>
</comment>
<evidence type="ECO:0000313" key="2">
    <source>
        <dbReference type="Proteomes" id="UP000829398"/>
    </source>
</evidence>
<dbReference type="Proteomes" id="UP000829398">
    <property type="component" value="Chromosome 3"/>
</dbReference>
<gene>
    <name evidence="1" type="ORF">KPL71_006921</name>
</gene>
<protein>
    <submittedName>
        <fullName evidence="1">E3 ubiquitin-protein ligase HOS1</fullName>
    </submittedName>
</protein>
<dbReference type="EMBL" id="CM039172">
    <property type="protein sequence ID" value="KAH9777109.1"/>
    <property type="molecule type" value="Genomic_DNA"/>
</dbReference>
<evidence type="ECO:0000313" key="1">
    <source>
        <dbReference type="EMBL" id="KAH9777109.1"/>
    </source>
</evidence>
<sequence>MDRSEINGPNSYSVSPDTGASARSPPPPNHNSRAVQEALEHLASIDLCELRYEAKVEHCRATRDLRSCGRYVQYVLNSCGHASLCAECSQRCDFCPICRIPVPKNRNSITLRLYDECVEAGLILKRCEEGYHDFKDAENQITADVQRLYSLFDTALENNLISLICHYVRDVCMDEAAVSSDPVVAFLLDEVVVKDWCKRAFKNIIAELRLIYNLEVEVMKTRLSLLLKFQMKLRDISSVIEVLASSFKDDLSAQVHDLHHFQESILKTKQTFSPILAVRFMNFVEQLAFIGIGIFSLSIGFLFQHLEIMMWCAKQQFLENVRSRHASFTSWHSLVRQRKSAATERAWYDPVNYSAESTKQDGSLFIEDALANLEIEQEFTQGRGEELDITSLHKDDEGSSFVRSKIEGVSGCYPFENLRAAVDILFLHGSSDLVLAKQAIFLYYLFDRHWTMPDENWRHIVDDFAATFSITRHSLLESLTFYLLDDQTDEALQEACHLLPEISGPTTHPKIAQVLLERENPEAALMVLRWSGRDGGSLLVSLSEAVTAVRVRVECALLTEAFTYQRMLCTKVREKKLKFGTIGETFDDLQGGFKTWEQWLEVLVTEICCLCIRRNLVDRMIELPWNSDEEKYLHKCLLDSATDDPSTTVGSLLVVFYIQRYRYAEAYQVNLKLQSVEQDFISKNPVSEEVLSRMQSQIHWRTKFIDTSIELLPEVQRQLVKNGKLPLNAVNSSEEVEIPEKSDLRGSQEPKSVTLLIPTTADSSLLLPTSNVTPANSSVFESPTGPGRSIKSPHFEVGHYGPSILHERLFMNKEGSTYDFGVSKEFKVDGFSTPGVHQSSLMNQTPLKGRNFSSRTLSNSHQRDKVSDKISPEPEQNGFLSQHLNTIHHYSHRMTTNPASTPVSNRGLHKDLAGDLHSNLSSKRVHSDREDGPRYMISSEDPMDVSWSNGKKGFAVEDRQAIAGGGLRWRSDETSDEEEKQSPESAMGVASYTTPRRGIRRSRFARR</sequence>
<organism evidence="1 2">
    <name type="scientific">Citrus sinensis</name>
    <name type="common">Sweet orange</name>
    <name type="synonym">Citrus aurantium var. sinensis</name>
    <dbReference type="NCBI Taxonomy" id="2711"/>
    <lineage>
        <taxon>Eukaryota</taxon>
        <taxon>Viridiplantae</taxon>
        <taxon>Streptophyta</taxon>
        <taxon>Embryophyta</taxon>
        <taxon>Tracheophyta</taxon>
        <taxon>Spermatophyta</taxon>
        <taxon>Magnoliopsida</taxon>
        <taxon>eudicotyledons</taxon>
        <taxon>Gunneridae</taxon>
        <taxon>Pentapetalae</taxon>
        <taxon>rosids</taxon>
        <taxon>malvids</taxon>
        <taxon>Sapindales</taxon>
        <taxon>Rutaceae</taxon>
        <taxon>Aurantioideae</taxon>
        <taxon>Citrus</taxon>
    </lineage>
</organism>
<keyword evidence="2" id="KW-1185">Reference proteome</keyword>
<reference evidence="2" key="1">
    <citation type="journal article" date="2023" name="Hortic. Res.">
        <title>A chromosome-level phased genome enabling allele-level studies in sweet orange: a case study on citrus Huanglongbing tolerance.</title>
        <authorList>
            <person name="Wu B."/>
            <person name="Yu Q."/>
            <person name="Deng Z."/>
            <person name="Duan Y."/>
            <person name="Luo F."/>
            <person name="Gmitter F. Jr."/>
        </authorList>
    </citation>
    <scope>NUCLEOTIDE SEQUENCE [LARGE SCALE GENOMIC DNA]</scope>
    <source>
        <strain evidence="2">cv. Valencia</strain>
    </source>
</reference>
<proteinExistence type="predicted"/>